<dbReference type="Pfam" id="PF07730">
    <property type="entry name" value="HisKA_3"/>
    <property type="match status" value="1"/>
</dbReference>
<evidence type="ECO:0000256" key="9">
    <source>
        <dbReference type="SAM" id="Phobius"/>
    </source>
</evidence>
<dbReference type="InterPro" id="IPR036890">
    <property type="entry name" value="HATPase_C_sf"/>
</dbReference>
<dbReference type="PANTHER" id="PTHR24421">
    <property type="entry name" value="NITRATE/NITRITE SENSOR PROTEIN NARX-RELATED"/>
    <property type="match status" value="1"/>
</dbReference>
<keyword evidence="9" id="KW-0472">Membrane</keyword>
<sequence>MEPTAVRRWMSRHPLFQDVVLAGVIVAFGAAGELSGMRGQTDGVITTRDVLVLAVAALAVVTRRWRPSLALVATAVAAAVFILVGVRTPVLVPAIGIVTYTVTSRVDRRTGLALAGPVAACLYLLDAFASTGTAWSPQSLGLVAWIGMTAAAGDAVRSRRAYVHEVEERARRAEQTREEEAARRVIQERVRIARELHDVVAHHIAVINVQAGAAGHVLERHPEQAGQALSHIRDACATVLDELASIVGVLRQSEDDTADTADPATEPVRGLAHLTAVVDALAAAGLTVERTQLGQARELPAVVDLAAYRILQESLTNAHKHGTGTAHLTITYTADSIALDVANPTAAERGRTRSGYGILGMKERAAAAGGTFQAQAQPDGRFTVHAELPAPAAKTRTGQQT</sequence>
<comment type="catalytic activity">
    <reaction evidence="1">
        <text>ATP + protein L-histidine = ADP + protein N-phospho-L-histidine.</text>
        <dbReference type="EC" id="2.7.13.3"/>
    </reaction>
</comment>
<feature type="domain" description="DUF7134" evidence="11">
    <location>
        <begin position="7"/>
        <end position="160"/>
    </location>
</feature>
<evidence type="ECO:0000259" key="11">
    <source>
        <dbReference type="Pfam" id="PF23539"/>
    </source>
</evidence>
<dbReference type="CDD" id="cd16917">
    <property type="entry name" value="HATPase_UhpB-NarQ-NarX-like"/>
    <property type="match status" value="1"/>
</dbReference>
<dbReference type="InterPro" id="IPR011712">
    <property type="entry name" value="Sig_transdc_His_kin_sub3_dim/P"/>
</dbReference>
<organism evidence="12 13">
    <name type="scientific">Lentzea rhizosphaerae</name>
    <dbReference type="NCBI Taxonomy" id="2041025"/>
    <lineage>
        <taxon>Bacteria</taxon>
        <taxon>Bacillati</taxon>
        <taxon>Actinomycetota</taxon>
        <taxon>Actinomycetes</taxon>
        <taxon>Pseudonocardiales</taxon>
        <taxon>Pseudonocardiaceae</taxon>
        <taxon>Lentzea</taxon>
    </lineage>
</organism>
<evidence type="ECO:0000259" key="10">
    <source>
        <dbReference type="Pfam" id="PF07730"/>
    </source>
</evidence>
<dbReference type="EC" id="2.7.13.3" evidence="2"/>
<keyword evidence="3" id="KW-0597">Phosphoprotein</keyword>
<dbReference type="GO" id="GO:0016301">
    <property type="term" value="F:kinase activity"/>
    <property type="evidence" value="ECO:0007669"/>
    <property type="project" value="UniProtKB-KW"/>
</dbReference>
<name>A0ABV8BZT7_9PSEU</name>
<dbReference type="InterPro" id="IPR055558">
    <property type="entry name" value="DUF7134"/>
</dbReference>
<keyword evidence="13" id="KW-1185">Reference proteome</keyword>
<reference evidence="13" key="1">
    <citation type="journal article" date="2019" name="Int. J. Syst. Evol. Microbiol.">
        <title>The Global Catalogue of Microorganisms (GCM) 10K type strain sequencing project: providing services to taxonomists for standard genome sequencing and annotation.</title>
        <authorList>
            <consortium name="The Broad Institute Genomics Platform"/>
            <consortium name="The Broad Institute Genome Sequencing Center for Infectious Disease"/>
            <person name="Wu L."/>
            <person name="Ma J."/>
        </authorList>
    </citation>
    <scope>NUCLEOTIDE SEQUENCE [LARGE SCALE GENOMIC DNA]</scope>
    <source>
        <strain evidence="13">CGMCC 4.7405</strain>
    </source>
</reference>
<dbReference type="PANTHER" id="PTHR24421:SF10">
    <property type="entry name" value="NITRATE_NITRITE SENSOR PROTEIN NARQ"/>
    <property type="match status" value="1"/>
</dbReference>
<keyword evidence="8" id="KW-0902">Two-component regulatory system</keyword>
<keyword evidence="9" id="KW-1133">Transmembrane helix</keyword>
<dbReference type="RefSeq" id="WP_382376752.1">
    <property type="nucleotide sequence ID" value="NZ_JBHRZI010000023.1"/>
</dbReference>
<evidence type="ECO:0000256" key="5">
    <source>
        <dbReference type="ARBA" id="ARBA00022741"/>
    </source>
</evidence>
<keyword evidence="4" id="KW-0808">Transferase</keyword>
<keyword evidence="5" id="KW-0547">Nucleotide-binding</keyword>
<keyword evidence="6 12" id="KW-0418">Kinase</keyword>
<feature type="domain" description="Signal transduction histidine kinase subgroup 3 dimerisation and phosphoacceptor" evidence="10">
    <location>
        <begin position="188"/>
        <end position="254"/>
    </location>
</feature>
<evidence type="ECO:0000256" key="6">
    <source>
        <dbReference type="ARBA" id="ARBA00022777"/>
    </source>
</evidence>
<evidence type="ECO:0000256" key="1">
    <source>
        <dbReference type="ARBA" id="ARBA00000085"/>
    </source>
</evidence>
<dbReference type="InterPro" id="IPR050482">
    <property type="entry name" value="Sensor_HK_TwoCompSys"/>
</dbReference>
<evidence type="ECO:0000256" key="7">
    <source>
        <dbReference type="ARBA" id="ARBA00022840"/>
    </source>
</evidence>
<proteinExistence type="predicted"/>
<evidence type="ECO:0000256" key="2">
    <source>
        <dbReference type="ARBA" id="ARBA00012438"/>
    </source>
</evidence>
<dbReference type="SUPFAM" id="SSF55874">
    <property type="entry name" value="ATPase domain of HSP90 chaperone/DNA topoisomerase II/histidine kinase"/>
    <property type="match status" value="1"/>
</dbReference>
<evidence type="ECO:0000256" key="8">
    <source>
        <dbReference type="ARBA" id="ARBA00023012"/>
    </source>
</evidence>
<gene>
    <name evidence="12" type="ORF">ACFOWZ_27295</name>
</gene>
<keyword evidence="7" id="KW-0067">ATP-binding</keyword>
<accession>A0ABV8BZT7</accession>
<feature type="transmembrane region" description="Helical" evidence="9">
    <location>
        <begin position="15"/>
        <end position="32"/>
    </location>
</feature>
<dbReference type="EMBL" id="JBHRZI010000023">
    <property type="protein sequence ID" value="MFC3895206.1"/>
    <property type="molecule type" value="Genomic_DNA"/>
</dbReference>
<dbReference type="Pfam" id="PF23539">
    <property type="entry name" value="DUF7134"/>
    <property type="match status" value="1"/>
</dbReference>
<evidence type="ECO:0000313" key="12">
    <source>
        <dbReference type="EMBL" id="MFC3895206.1"/>
    </source>
</evidence>
<evidence type="ECO:0000256" key="3">
    <source>
        <dbReference type="ARBA" id="ARBA00022553"/>
    </source>
</evidence>
<evidence type="ECO:0000313" key="13">
    <source>
        <dbReference type="Proteomes" id="UP001595690"/>
    </source>
</evidence>
<evidence type="ECO:0000256" key="4">
    <source>
        <dbReference type="ARBA" id="ARBA00022679"/>
    </source>
</evidence>
<feature type="transmembrane region" description="Helical" evidence="9">
    <location>
        <begin position="44"/>
        <end position="61"/>
    </location>
</feature>
<dbReference type="Proteomes" id="UP001595690">
    <property type="component" value="Unassembled WGS sequence"/>
</dbReference>
<keyword evidence="9" id="KW-0812">Transmembrane</keyword>
<protein>
    <recommendedName>
        <fullName evidence="2">histidine kinase</fullName>
        <ecNumber evidence="2">2.7.13.3</ecNumber>
    </recommendedName>
</protein>
<dbReference type="Gene3D" id="1.20.5.1930">
    <property type="match status" value="1"/>
</dbReference>
<dbReference type="Gene3D" id="3.30.565.10">
    <property type="entry name" value="Histidine kinase-like ATPase, C-terminal domain"/>
    <property type="match status" value="1"/>
</dbReference>
<comment type="caution">
    <text evidence="12">The sequence shown here is derived from an EMBL/GenBank/DDBJ whole genome shotgun (WGS) entry which is preliminary data.</text>
</comment>